<name>A0A4R9M4Y9_9LEPT</name>
<dbReference type="GO" id="GO:0006352">
    <property type="term" value="P:DNA-templated transcription initiation"/>
    <property type="evidence" value="ECO:0007669"/>
    <property type="project" value="InterPro"/>
</dbReference>
<dbReference type="InterPro" id="IPR007627">
    <property type="entry name" value="RNA_pol_sigma70_r2"/>
</dbReference>
<feature type="domain" description="RNA polymerase sigma factor 70 region 4 type 2" evidence="7">
    <location>
        <begin position="112"/>
        <end position="163"/>
    </location>
</feature>
<dbReference type="SUPFAM" id="SSF88946">
    <property type="entry name" value="Sigma2 domain of RNA polymerase sigma factors"/>
    <property type="match status" value="1"/>
</dbReference>
<dbReference type="NCBIfam" id="TIGR02937">
    <property type="entry name" value="sigma70-ECF"/>
    <property type="match status" value="1"/>
</dbReference>
<evidence type="ECO:0000313" key="8">
    <source>
        <dbReference type="EMBL" id="TGN20777.1"/>
    </source>
</evidence>
<dbReference type="PANTHER" id="PTHR43133">
    <property type="entry name" value="RNA POLYMERASE ECF-TYPE SIGMA FACTO"/>
    <property type="match status" value="1"/>
</dbReference>
<organism evidence="8 9">
    <name type="scientific">Leptospira idonii</name>
    <dbReference type="NCBI Taxonomy" id="1193500"/>
    <lineage>
        <taxon>Bacteria</taxon>
        <taxon>Pseudomonadati</taxon>
        <taxon>Spirochaetota</taxon>
        <taxon>Spirochaetia</taxon>
        <taxon>Leptospirales</taxon>
        <taxon>Leptospiraceae</taxon>
        <taxon>Leptospira</taxon>
    </lineage>
</organism>
<evidence type="ECO:0000256" key="3">
    <source>
        <dbReference type="ARBA" id="ARBA00023082"/>
    </source>
</evidence>
<gene>
    <name evidence="8" type="ORF">EHS15_02125</name>
</gene>
<evidence type="ECO:0000256" key="2">
    <source>
        <dbReference type="ARBA" id="ARBA00023015"/>
    </source>
</evidence>
<dbReference type="Gene3D" id="1.10.1740.10">
    <property type="match status" value="1"/>
</dbReference>
<evidence type="ECO:0000256" key="4">
    <source>
        <dbReference type="ARBA" id="ARBA00023125"/>
    </source>
</evidence>
<keyword evidence="9" id="KW-1185">Reference proteome</keyword>
<protein>
    <submittedName>
        <fullName evidence="8">Sigma-70 family RNA polymerase sigma factor</fullName>
    </submittedName>
</protein>
<dbReference type="PANTHER" id="PTHR43133:SF8">
    <property type="entry name" value="RNA POLYMERASE SIGMA FACTOR HI_1459-RELATED"/>
    <property type="match status" value="1"/>
</dbReference>
<keyword evidence="5" id="KW-0804">Transcription</keyword>
<dbReference type="GO" id="GO:0003677">
    <property type="term" value="F:DNA binding"/>
    <property type="evidence" value="ECO:0007669"/>
    <property type="project" value="UniProtKB-KW"/>
</dbReference>
<dbReference type="InterPro" id="IPR013324">
    <property type="entry name" value="RNA_pol_sigma_r3/r4-like"/>
</dbReference>
<evidence type="ECO:0000256" key="5">
    <source>
        <dbReference type="ARBA" id="ARBA00023163"/>
    </source>
</evidence>
<feature type="domain" description="RNA polymerase sigma-70 region 2" evidence="6">
    <location>
        <begin position="33"/>
        <end position="82"/>
    </location>
</feature>
<dbReference type="Proteomes" id="UP000298058">
    <property type="component" value="Unassembled WGS sequence"/>
</dbReference>
<comment type="caution">
    <text evidence="8">The sequence shown here is derived from an EMBL/GenBank/DDBJ whole genome shotgun (WGS) entry which is preliminary data.</text>
</comment>
<dbReference type="Gene3D" id="1.10.10.10">
    <property type="entry name" value="Winged helix-like DNA-binding domain superfamily/Winged helix DNA-binding domain"/>
    <property type="match status" value="1"/>
</dbReference>
<proteinExistence type="inferred from homology"/>
<dbReference type="OrthoDB" id="9784984at2"/>
<dbReference type="InterPro" id="IPR039425">
    <property type="entry name" value="RNA_pol_sigma-70-like"/>
</dbReference>
<dbReference type="Pfam" id="PF04542">
    <property type="entry name" value="Sigma70_r2"/>
    <property type="match status" value="1"/>
</dbReference>
<sequence length="169" mass="19686">MSESQKGNKTSYRKFLAETAKEIRKLVEIKIFDSSEREDVVQEILIAIHLSQHTYLPEKPIRPWLNAIAHHKIIDHIRKKGRKEKIEIIEWDDTIEDMSSKEIDSQDEIQVKVEKLLENLTDKQRLIVKFLKLEGLSLAETAKIMGMSLSAVKVNAHRAYKQIRQRGKT</sequence>
<evidence type="ECO:0000259" key="7">
    <source>
        <dbReference type="Pfam" id="PF08281"/>
    </source>
</evidence>
<keyword evidence="2" id="KW-0805">Transcription regulation</keyword>
<evidence type="ECO:0000256" key="1">
    <source>
        <dbReference type="ARBA" id="ARBA00010641"/>
    </source>
</evidence>
<dbReference type="SUPFAM" id="SSF88659">
    <property type="entry name" value="Sigma3 and sigma4 domains of RNA polymerase sigma factors"/>
    <property type="match status" value="1"/>
</dbReference>
<dbReference type="InterPro" id="IPR014284">
    <property type="entry name" value="RNA_pol_sigma-70_dom"/>
</dbReference>
<keyword evidence="3" id="KW-0731">Sigma factor</keyword>
<dbReference type="CDD" id="cd06171">
    <property type="entry name" value="Sigma70_r4"/>
    <property type="match status" value="1"/>
</dbReference>
<dbReference type="InterPro" id="IPR013249">
    <property type="entry name" value="RNA_pol_sigma70_r4_t2"/>
</dbReference>
<evidence type="ECO:0000313" key="9">
    <source>
        <dbReference type="Proteomes" id="UP000298058"/>
    </source>
</evidence>
<dbReference type="InterPro" id="IPR013325">
    <property type="entry name" value="RNA_pol_sigma_r2"/>
</dbReference>
<dbReference type="EMBL" id="RQHW01000008">
    <property type="protein sequence ID" value="TGN20777.1"/>
    <property type="molecule type" value="Genomic_DNA"/>
</dbReference>
<reference evidence="8" key="1">
    <citation type="journal article" date="2019" name="PLoS Negl. Trop. Dis.">
        <title>Revisiting the worldwide diversity of Leptospira species in the environment.</title>
        <authorList>
            <person name="Vincent A.T."/>
            <person name="Schiettekatte O."/>
            <person name="Bourhy P."/>
            <person name="Veyrier F.J."/>
            <person name="Picardeau M."/>
        </authorList>
    </citation>
    <scope>NUCLEOTIDE SEQUENCE [LARGE SCALE GENOMIC DNA]</scope>
    <source>
        <strain evidence="8">201300427</strain>
    </source>
</reference>
<evidence type="ECO:0000259" key="6">
    <source>
        <dbReference type="Pfam" id="PF04542"/>
    </source>
</evidence>
<comment type="similarity">
    <text evidence="1">Belongs to the sigma-70 factor family. ECF subfamily.</text>
</comment>
<accession>A0A4R9M4Y9</accession>
<dbReference type="GO" id="GO:0016987">
    <property type="term" value="F:sigma factor activity"/>
    <property type="evidence" value="ECO:0007669"/>
    <property type="project" value="UniProtKB-KW"/>
</dbReference>
<dbReference type="AlphaFoldDB" id="A0A4R9M4Y9"/>
<keyword evidence="4" id="KW-0238">DNA-binding</keyword>
<dbReference type="InterPro" id="IPR036388">
    <property type="entry name" value="WH-like_DNA-bd_sf"/>
</dbReference>
<dbReference type="Pfam" id="PF08281">
    <property type="entry name" value="Sigma70_r4_2"/>
    <property type="match status" value="1"/>
</dbReference>